<name>A0A9P8IGR6_9PEZI</name>
<gene>
    <name evidence="6" type="ORF">FGG08_001499</name>
</gene>
<dbReference type="GO" id="GO:0010265">
    <property type="term" value="P:SCF complex assembly"/>
    <property type="evidence" value="ECO:0007669"/>
    <property type="project" value="InterPro"/>
</dbReference>
<dbReference type="InterPro" id="IPR016024">
    <property type="entry name" value="ARM-type_fold"/>
</dbReference>
<dbReference type="Pfam" id="PF08623">
    <property type="entry name" value="TIP120"/>
    <property type="match status" value="1"/>
</dbReference>
<evidence type="ECO:0000256" key="4">
    <source>
        <dbReference type="SAM" id="MobiDB-lite"/>
    </source>
</evidence>
<dbReference type="Gene3D" id="1.25.10.10">
    <property type="entry name" value="Leucine-rich Repeat Variant"/>
    <property type="match status" value="1"/>
</dbReference>
<dbReference type="Proteomes" id="UP000698800">
    <property type="component" value="Unassembled WGS sequence"/>
</dbReference>
<comment type="caution">
    <text evidence="6">The sequence shown here is derived from an EMBL/GenBank/DDBJ whole genome shotgun (WGS) entry which is preliminary data.</text>
</comment>
<evidence type="ECO:0000259" key="5">
    <source>
        <dbReference type="Pfam" id="PF08623"/>
    </source>
</evidence>
<feature type="region of interest" description="Disordered" evidence="4">
    <location>
        <begin position="367"/>
        <end position="399"/>
    </location>
</feature>
<dbReference type="Pfam" id="PF25782">
    <property type="entry name" value="TPR_CAND1"/>
    <property type="match status" value="1"/>
</dbReference>
<dbReference type="InterPro" id="IPR013932">
    <property type="entry name" value="TATA-bd_TIP120"/>
</dbReference>
<dbReference type="InterPro" id="IPR039852">
    <property type="entry name" value="CAND1/CAND2"/>
</dbReference>
<reference evidence="6" key="1">
    <citation type="submission" date="2021-03" db="EMBL/GenBank/DDBJ databases">
        <title>Comparative genomics and phylogenomic investigation of the class Geoglossomycetes provide insights into ecological specialization and systematics.</title>
        <authorList>
            <person name="Melie T."/>
            <person name="Pirro S."/>
            <person name="Miller A.N."/>
            <person name="Quandt A."/>
        </authorList>
    </citation>
    <scope>NUCLEOTIDE SEQUENCE</scope>
    <source>
        <strain evidence="6">GBOQ0MN5Z8</strain>
    </source>
</reference>
<feature type="domain" description="TATA-binding protein interacting (TIP20)" evidence="5">
    <location>
        <begin position="1161"/>
        <end position="1324"/>
    </location>
</feature>
<feature type="region of interest" description="Disordered" evidence="4">
    <location>
        <begin position="475"/>
        <end position="502"/>
    </location>
</feature>
<keyword evidence="3" id="KW-0833">Ubl conjugation pathway</keyword>
<dbReference type="EMBL" id="JAGHQL010000020">
    <property type="protein sequence ID" value="KAH0544358.1"/>
    <property type="molecule type" value="Genomic_DNA"/>
</dbReference>
<evidence type="ECO:0000313" key="6">
    <source>
        <dbReference type="EMBL" id="KAH0544358.1"/>
    </source>
</evidence>
<organism evidence="6 7">
    <name type="scientific">Glutinoglossum americanum</name>
    <dbReference type="NCBI Taxonomy" id="1670608"/>
    <lineage>
        <taxon>Eukaryota</taxon>
        <taxon>Fungi</taxon>
        <taxon>Dikarya</taxon>
        <taxon>Ascomycota</taxon>
        <taxon>Pezizomycotina</taxon>
        <taxon>Geoglossomycetes</taxon>
        <taxon>Geoglossales</taxon>
        <taxon>Geoglossaceae</taxon>
        <taxon>Glutinoglossum</taxon>
    </lineage>
</organism>
<accession>A0A9P8IGR6</accession>
<proteinExistence type="inferred from homology"/>
<dbReference type="PANTHER" id="PTHR12696">
    <property type="entry name" value="TIP120"/>
    <property type="match status" value="1"/>
</dbReference>
<evidence type="ECO:0000313" key="7">
    <source>
        <dbReference type="Proteomes" id="UP000698800"/>
    </source>
</evidence>
<dbReference type="OrthoDB" id="6260732at2759"/>
<keyword evidence="7" id="KW-1185">Reference proteome</keyword>
<protein>
    <recommendedName>
        <fullName evidence="5">TATA-binding protein interacting (TIP20) domain-containing protein</fullName>
    </recommendedName>
</protein>
<keyword evidence="2" id="KW-0677">Repeat</keyword>
<dbReference type="SUPFAM" id="SSF48371">
    <property type="entry name" value="ARM repeat"/>
    <property type="match status" value="1"/>
</dbReference>
<evidence type="ECO:0000256" key="1">
    <source>
        <dbReference type="ARBA" id="ARBA00007657"/>
    </source>
</evidence>
<comment type="similarity">
    <text evidence="1">Belongs to the CAND family.</text>
</comment>
<evidence type="ECO:0000256" key="3">
    <source>
        <dbReference type="ARBA" id="ARBA00022786"/>
    </source>
</evidence>
<evidence type="ECO:0000256" key="2">
    <source>
        <dbReference type="ARBA" id="ARBA00022737"/>
    </source>
</evidence>
<dbReference type="InterPro" id="IPR011989">
    <property type="entry name" value="ARM-like"/>
</dbReference>
<sequence>MSTAHYSSQSVAALLPKLHDLDSDYRFMSLNDLHNVLSVGPPTLLLNDYNTSGRTVDGILKTLDDQNGEVQNLAVKCLAPLVLKLPPSILPALIEKLSTLTTTNSIDNSVPATALRTVVSNLPRATMGVPPSKATQEAYSAISKVLIPRLIGYIVVPLGIKGLPEPPRGMLVPDPLKGADVDAVDVAIEVVRCFGPMLQEAEVRALQTAVMTTLENNRTGSVVKKRAVVAISLLAVYSKDELLSSFVSQLTESFRNVHLSYDKRRLLITIVGSLARSIPQRFGPYLQTLAPFILSPISEREFLPEGDADEDSEQDPRVDEVREAALVALEGFLGSCSEVMRPYTDESIEAALRFVKYDPNYALDEDEEMEGMQSGDDEDGETNGFDEDEADFEEEGGYSDEDDISWKLRRCAAKVLFTMISTRARGDLLENGTLYERVAPVLVDRFKEREENVRLEILATTSALIRKTGEAVPTTDTTAVDDSHAGIMAPPQGRKRRRGGSDASMFDTQAAISLSAGLTSPIAPPLPTSGPRASLADLTPTIIRAVAKLLKGNSVPTKQAAIVLLKDIIEVQHGGLSEHLNQIMDPVVDAVKSSSSSSGGVAGTATTGGAASATGSSLRIEALILLDKIAESHPSSVMEPYLAKLVPAVVTAVRDRFYKISSEALCTAEQVAKVITPPRSLQTYQQQVPYLEELFDVIIDRITANDADLEVRERAIHALGVLIGRTSGPEGAKLLPAAKRYSALDVLYDRLRNETTRLAAVRAIDTVATLATSKEEFSPEWVRNVSIELGAQLRKVNRSLRGASLGALKNLVVNPAGHSSLNKKSINELIDLLTPLLTVNDLHLLGPALVVLANLIEGDAKKALDKDMVASLCSLALAPLGGAVLDALLILVKTIGEQGVGKLLMQGLLRDVGVGGDPAVVGKVIGVLLVYGGSTIGVRIDDFVTELQTAQDDQRRCLALSILGEAGLRMGQSSPLEPSLFLSQFASKSDQVPLAAAVSLGRAGSGNVGKYLPIILKTMDKGGNAQYLLLHSIKEILQHAGSAETDITSDTKQIWGKLLSASQTEDNRAVGAECVGRLTVIDPKTFLPALRKFLSDPDPAVRGMAISATRYTFADTDDSYDDLLKPVIVNMLITMLNDSELENRRLALTTLNSAAHNKPGLILPHLGQLTPLVIKESKIKPELIREVQMGPFRHKVDDGLEVRKSAYETLYALMETAFSRVDIITLYDRVIAGLEDEHDIRILCNLMLTKLLVLDPAETQRRLDFIGQRFRAILSFTPKEGAVKQELEKAEEASRGVLKVSLQLNNAFPTADAAEWGSYREWIKKHHSQQLKALEDEGAQKSD</sequence>